<feature type="transmembrane region" description="Helical" evidence="2">
    <location>
        <begin position="86"/>
        <end position="107"/>
    </location>
</feature>
<proteinExistence type="predicted"/>
<feature type="transmembrane region" description="Helical" evidence="2">
    <location>
        <begin position="119"/>
        <end position="139"/>
    </location>
</feature>
<gene>
    <name evidence="3" type="ORF">GCM10023323_41060</name>
</gene>
<dbReference type="Proteomes" id="UP001499878">
    <property type="component" value="Unassembled WGS sequence"/>
</dbReference>
<reference evidence="4" key="1">
    <citation type="journal article" date="2019" name="Int. J. Syst. Evol. Microbiol.">
        <title>The Global Catalogue of Microorganisms (GCM) 10K type strain sequencing project: providing services to taxonomists for standard genome sequencing and annotation.</title>
        <authorList>
            <consortium name="The Broad Institute Genomics Platform"/>
            <consortium name="The Broad Institute Genome Sequencing Center for Infectious Disease"/>
            <person name="Wu L."/>
            <person name="Ma J."/>
        </authorList>
    </citation>
    <scope>NUCLEOTIDE SEQUENCE [LARGE SCALE GENOMIC DNA]</scope>
    <source>
        <strain evidence="4">JCM 18306</strain>
    </source>
</reference>
<keyword evidence="4" id="KW-1185">Reference proteome</keyword>
<protein>
    <submittedName>
        <fullName evidence="3">Uncharacterized protein</fullName>
    </submittedName>
</protein>
<sequence>MRGARPRGLTGRMSPQHLAAWPPPAPPPYPAPRDHRDPLAWIAPTVATVLLGVLGPAAGLLGLMSVMATDGCGTECSQALTNALTLIYGTLFFGGFLAFGSWLAAWVLPWTRRWSATRVWLAAASLLPPVFVLLLVFTLPAP</sequence>
<keyword evidence="2" id="KW-0472">Membrane</keyword>
<feature type="region of interest" description="Disordered" evidence="1">
    <location>
        <begin position="1"/>
        <end position="29"/>
    </location>
</feature>
<evidence type="ECO:0000313" key="3">
    <source>
        <dbReference type="EMBL" id="GAA5211039.1"/>
    </source>
</evidence>
<dbReference type="EMBL" id="BAABJR010000010">
    <property type="protein sequence ID" value="GAA5211039.1"/>
    <property type="molecule type" value="Genomic_DNA"/>
</dbReference>
<comment type="caution">
    <text evidence="3">The sequence shown here is derived from an EMBL/GenBank/DDBJ whole genome shotgun (WGS) entry which is preliminary data.</text>
</comment>
<keyword evidence="2" id="KW-0812">Transmembrane</keyword>
<organism evidence="3 4">
    <name type="scientific">Streptomyces thinghirensis</name>
    <dbReference type="NCBI Taxonomy" id="551547"/>
    <lineage>
        <taxon>Bacteria</taxon>
        <taxon>Bacillati</taxon>
        <taxon>Actinomycetota</taxon>
        <taxon>Actinomycetes</taxon>
        <taxon>Kitasatosporales</taxon>
        <taxon>Streptomycetaceae</taxon>
        <taxon>Streptomyces</taxon>
    </lineage>
</organism>
<feature type="transmembrane region" description="Helical" evidence="2">
    <location>
        <begin position="39"/>
        <end position="66"/>
    </location>
</feature>
<keyword evidence="2" id="KW-1133">Transmembrane helix</keyword>
<evidence type="ECO:0000256" key="1">
    <source>
        <dbReference type="SAM" id="MobiDB-lite"/>
    </source>
</evidence>
<evidence type="ECO:0000256" key="2">
    <source>
        <dbReference type="SAM" id="Phobius"/>
    </source>
</evidence>
<evidence type="ECO:0000313" key="4">
    <source>
        <dbReference type="Proteomes" id="UP001499878"/>
    </source>
</evidence>
<name>A0ABP9T7Z2_9ACTN</name>
<accession>A0ABP9T7Z2</accession>